<comment type="caution">
    <text evidence="3">The sequence shown here is derived from an EMBL/GenBank/DDBJ whole genome shotgun (WGS) entry which is preliminary data.</text>
</comment>
<dbReference type="EMBL" id="WHNZ01000061">
    <property type="protein sequence ID" value="NOV03219.1"/>
    <property type="molecule type" value="Genomic_DNA"/>
</dbReference>
<feature type="coiled-coil region" evidence="1">
    <location>
        <begin position="144"/>
        <end position="171"/>
    </location>
</feature>
<keyword evidence="4" id="KW-1185">Reference proteome</keyword>
<feature type="transmembrane region" description="Helical" evidence="2">
    <location>
        <begin position="41"/>
        <end position="63"/>
    </location>
</feature>
<gene>
    <name evidence="3" type="ORF">GC097_24775</name>
</gene>
<reference evidence="3 4" key="1">
    <citation type="submission" date="2019-10" db="EMBL/GenBank/DDBJ databases">
        <title>Description of Paenibacillus pedi sp. nov.</title>
        <authorList>
            <person name="Carlier A."/>
            <person name="Qi S."/>
        </authorList>
    </citation>
    <scope>NUCLEOTIDE SEQUENCE [LARGE SCALE GENOMIC DNA]</scope>
    <source>
        <strain evidence="3 4">LMG 31457</strain>
    </source>
</reference>
<name>A0ABX1ZT30_9BACL</name>
<dbReference type="Proteomes" id="UP000618579">
    <property type="component" value="Unassembled WGS sequence"/>
</dbReference>
<feature type="transmembrane region" description="Helical" evidence="2">
    <location>
        <begin position="75"/>
        <end position="93"/>
    </location>
</feature>
<evidence type="ECO:0008006" key="5">
    <source>
        <dbReference type="Google" id="ProtNLM"/>
    </source>
</evidence>
<keyword evidence="2" id="KW-1133">Transmembrane helix</keyword>
<evidence type="ECO:0000313" key="4">
    <source>
        <dbReference type="Proteomes" id="UP000618579"/>
    </source>
</evidence>
<protein>
    <recommendedName>
        <fullName evidence="5">SMODS and SLOG-associating 2TM effector domain-containing protein</fullName>
    </recommendedName>
</protein>
<keyword evidence="1" id="KW-0175">Coiled coil</keyword>
<keyword evidence="2" id="KW-0812">Transmembrane</keyword>
<organism evidence="3 4">
    <name type="scientific">Paenibacillus planticolens</name>
    <dbReference type="NCBI Taxonomy" id="2654976"/>
    <lineage>
        <taxon>Bacteria</taxon>
        <taxon>Bacillati</taxon>
        <taxon>Bacillota</taxon>
        <taxon>Bacilli</taxon>
        <taxon>Bacillales</taxon>
        <taxon>Paenibacillaceae</taxon>
        <taxon>Paenibacillus</taxon>
    </lineage>
</organism>
<accession>A0ABX1ZT30</accession>
<evidence type="ECO:0000256" key="1">
    <source>
        <dbReference type="SAM" id="Coils"/>
    </source>
</evidence>
<dbReference type="RefSeq" id="WP_171686030.1">
    <property type="nucleotide sequence ID" value="NZ_WHNZ01000061.1"/>
</dbReference>
<evidence type="ECO:0000256" key="2">
    <source>
        <dbReference type="SAM" id="Phobius"/>
    </source>
</evidence>
<evidence type="ECO:0000313" key="3">
    <source>
        <dbReference type="EMBL" id="NOV03219.1"/>
    </source>
</evidence>
<keyword evidence="2" id="KW-0472">Membrane</keyword>
<sequence length="192" mass="22231">MNERIENYKPELIKNIDLTLNLIQQMTDLDNKVHKVLRKPIQIGCGGNITLIIILSMLTFAASLEFTLEIEESNFYKIPGVLYILCLLLIFIVNRTSLSMKKADNAQFLKEYPNKRKNLFLRLEAESVIPKTYWVPVYLNWMKTALSNKRADNLKEAINLLENEIKHTQTLQQISAIQDQLAQPQFFVGVTF</sequence>
<proteinExistence type="predicted"/>